<dbReference type="EMBL" id="CP115922">
    <property type="protein sequence ID" value="XCD19262.1"/>
    <property type="molecule type" value="Genomic_DNA"/>
</dbReference>
<keyword evidence="1" id="KW-0614">Plasmid</keyword>
<dbReference type="AlphaFoldDB" id="A0AAU8BSB9"/>
<accession>A0AAU8BSB9</accession>
<protein>
    <submittedName>
        <fullName evidence="1">Uncharacterized protein</fullName>
    </submittedName>
</protein>
<geneLocation type="plasmid" evidence="1">
    <name>p1</name>
</geneLocation>
<gene>
    <name evidence="1" type="ORF">PG915_24195</name>
</gene>
<reference evidence="1" key="1">
    <citation type="submission" date="2023-01" db="EMBL/GenBank/DDBJ databases">
        <title>Vibrio sp. CB1-14 genome sequencing.</title>
        <authorList>
            <person name="Otstavnykh N."/>
            <person name="Isaeva M."/>
            <person name="Meleshko D."/>
        </authorList>
    </citation>
    <scope>NUCLEOTIDE SEQUENCE</scope>
    <source>
        <strain evidence="1">CB1-14</strain>
        <plasmid evidence="1">p1</plasmid>
    </source>
</reference>
<sequence length="183" mass="20420">MSLMTVNQYAGLGASNTPDDVLCLMNDIGCQLSLKNVILRSNAKKGAASAFEAGCNSAYPERKQIFLPFEGFNSRSVNEPCVHIGDMKLASNIASRYNRRWRYLKVIERKIVAATTFQILGQDTRSVVRFLICWTGDGSLDGRKSSGGTTGQALRIATTYNVPIYNLYRDEHRQIVEQFLKKS</sequence>
<proteinExistence type="predicted"/>
<dbReference type="RefSeq" id="WP_353500380.1">
    <property type="nucleotide sequence ID" value="NZ_CP115922.1"/>
</dbReference>
<organism evidence="1">
    <name type="scientific">Vibrio chaetopteri</name>
    <dbReference type="NCBI Taxonomy" id="3016528"/>
    <lineage>
        <taxon>Bacteria</taxon>
        <taxon>Pseudomonadati</taxon>
        <taxon>Pseudomonadota</taxon>
        <taxon>Gammaproteobacteria</taxon>
        <taxon>Vibrionales</taxon>
        <taxon>Vibrionaceae</taxon>
        <taxon>Vibrio</taxon>
    </lineage>
</organism>
<dbReference type="KEGG" id="vck:PG915_24195"/>
<evidence type="ECO:0000313" key="1">
    <source>
        <dbReference type="EMBL" id="XCD19262.1"/>
    </source>
</evidence>
<name>A0AAU8BSB9_9VIBR</name>